<evidence type="ECO:0000256" key="2">
    <source>
        <dbReference type="ARBA" id="ARBA00023242"/>
    </source>
</evidence>
<comment type="caution">
    <text evidence="5">The sequence shown here is derived from an EMBL/GenBank/DDBJ whole genome shotgun (WGS) entry which is preliminary data.</text>
</comment>
<dbReference type="InterPro" id="IPR001138">
    <property type="entry name" value="Zn2Cys6_DnaBD"/>
</dbReference>
<dbReference type="PROSITE" id="PS00463">
    <property type="entry name" value="ZN2_CY6_FUNGAL_1"/>
    <property type="match status" value="1"/>
</dbReference>
<dbReference type="Gene3D" id="4.10.240.10">
    <property type="entry name" value="Zn(2)-C6 fungal-type DNA-binding domain"/>
    <property type="match status" value="1"/>
</dbReference>
<protein>
    <recommendedName>
        <fullName evidence="4">Zn(2)-C6 fungal-type domain-containing protein</fullName>
    </recommendedName>
</protein>
<dbReference type="PANTHER" id="PTHR37534">
    <property type="entry name" value="TRANSCRIPTIONAL ACTIVATOR PROTEIN UGA3"/>
    <property type="match status" value="1"/>
</dbReference>
<dbReference type="EMBL" id="PPTA01000001">
    <property type="protein sequence ID" value="TFB07521.1"/>
    <property type="molecule type" value="Genomic_DNA"/>
</dbReference>
<evidence type="ECO:0000313" key="5">
    <source>
        <dbReference type="EMBL" id="TFB07521.1"/>
    </source>
</evidence>
<feature type="region of interest" description="Disordered" evidence="3">
    <location>
        <begin position="1"/>
        <end position="26"/>
    </location>
</feature>
<keyword evidence="2" id="KW-0539">Nucleus</keyword>
<accession>A0ABY2HGX0</accession>
<evidence type="ECO:0000259" key="4">
    <source>
        <dbReference type="PROSITE" id="PS50048"/>
    </source>
</evidence>
<feature type="domain" description="Zn(2)-C6 fungal-type" evidence="4">
    <location>
        <begin position="188"/>
        <end position="216"/>
    </location>
</feature>
<dbReference type="SMART" id="SM00066">
    <property type="entry name" value="GAL4"/>
    <property type="match status" value="1"/>
</dbReference>
<dbReference type="SUPFAM" id="SSF57701">
    <property type="entry name" value="Zn2/Cys6 DNA-binding domain"/>
    <property type="match status" value="1"/>
</dbReference>
<feature type="compositionally biased region" description="Polar residues" evidence="3">
    <location>
        <begin position="618"/>
        <end position="637"/>
    </location>
</feature>
<evidence type="ECO:0000256" key="1">
    <source>
        <dbReference type="ARBA" id="ARBA00004123"/>
    </source>
</evidence>
<comment type="subcellular location">
    <subcellularLocation>
        <location evidence="1">Nucleus</location>
    </subcellularLocation>
</comment>
<dbReference type="RefSeq" id="XP_073563722.1">
    <property type="nucleotide sequence ID" value="XM_073698060.1"/>
</dbReference>
<gene>
    <name evidence="5" type="ORF">CCMA1212_000599</name>
</gene>
<dbReference type="PANTHER" id="PTHR37534:SF38">
    <property type="entry name" value="ZN(2)-C6 FUNGAL-TYPE DOMAIN-CONTAINING PROTEIN"/>
    <property type="match status" value="1"/>
</dbReference>
<dbReference type="GeneID" id="300572510"/>
<organism evidence="5 6">
    <name type="scientific">Trichoderma ghanense</name>
    <dbReference type="NCBI Taxonomy" id="65468"/>
    <lineage>
        <taxon>Eukaryota</taxon>
        <taxon>Fungi</taxon>
        <taxon>Dikarya</taxon>
        <taxon>Ascomycota</taxon>
        <taxon>Pezizomycotina</taxon>
        <taxon>Sordariomycetes</taxon>
        <taxon>Hypocreomycetidae</taxon>
        <taxon>Hypocreales</taxon>
        <taxon>Hypocreaceae</taxon>
        <taxon>Trichoderma</taxon>
    </lineage>
</organism>
<evidence type="ECO:0000256" key="3">
    <source>
        <dbReference type="SAM" id="MobiDB-lite"/>
    </source>
</evidence>
<dbReference type="CDD" id="cd00067">
    <property type="entry name" value="GAL4"/>
    <property type="match status" value="1"/>
</dbReference>
<name>A0ABY2HGX0_9HYPO</name>
<dbReference type="Proteomes" id="UP001642720">
    <property type="component" value="Unassembled WGS sequence"/>
</dbReference>
<proteinExistence type="predicted"/>
<dbReference type="InterPro" id="IPR036864">
    <property type="entry name" value="Zn2-C6_fun-type_DNA-bd_sf"/>
</dbReference>
<keyword evidence="6" id="KW-1185">Reference proteome</keyword>
<dbReference type="Pfam" id="PF11951">
    <property type="entry name" value="Fungal_trans_2"/>
    <property type="match status" value="2"/>
</dbReference>
<sequence length="789" mass="88253">MERTLAIVTTAEDFTRPDDNSMSPDEGSYDGMVLPSPSPTDTAWRPGVSAAPLRMGQLSPVSSNTDANMENGSSAMPMMNHCSSSASSSCVDSWNAGCGNPDEGEEDNQWEQWEQGSDEALAIPKLEPIDDDINLEDVSAAPLSQTPPNELLGGAPIKQKRPRGRPRKHPLTPVVNANKVTKGRSKTGCITCRKRKKKCDEAKPRCMNCEKNAVVCEGYHEKQVWKSGRERAEEGMSDRKDMIRPIELDGQEKPGHRVANPSAERQRWENLPIITMQPIFHGVETAEDKIFWKHYVNHFSNVLTVEGEAKNAFKDIILQLANRHQGLMHSILAASSKHIDWDTPYGMKILQSNPSTTKEALQQRSEYHHDEGMRRMYAEMNQEMDKSDPEYKTVLAARYGQMMCLLLQTRAEGNPRGDHRVHLQAYKHLVQHSPPEDSNFLTFITEFFQYHIYADDLFWYPEKRTERLASEDWEPSAPIHPPRLLGVADGLFRHLSEITSIRNAIRVNMAGAVDPLVDYTSLYKAAEIDAAIREWTPRWPSGDSRDRVGLLYKQMLWVYLFRTIYPPSALPGRRSTIGSLPTAMFSSMPTNPHPRRASMAAAIGTTAGSPLMGAANPFSRSKTTHSCPSTRQPSRTNSMHEGDLQANSASPFSPSPSSSSSASASASQSQRQRPSSPPPARRPAQDDKRITLAVDESLGLLESFKPSDPSQTLLLIPCLVIGTACFEPDQRYRIRAAVRAVRGYTGLKNCDRVLELLEEVWALMEQGDWVAVWDWQRVARRMGLDFPCT</sequence>
<feature type="region of interest" description="Disordered" evidence="3">
    <location>
        <begin position="141"/>
        <end position="172"/>
    </location>
</feature>
<dbReference type="Pfam" id="PF00172">
    <property type="entry name" value="Zn_clus"/>
    <property type="match status" value="1"/>
</dbReference>
<feature type="region of interest" description="Disordered" evidence="3">
    <location>
        <begin position="611"/>
        <end position="688"/>
    </location>
</feature>
<reference evidence="5 6" key="1">
    <citation type="submission" date="2018-01" db="EMBL/GenBank/DDBJ databases">
        <title>Genome characterization of the sugarcane-associated fungus Trichoderma ghanense CCMA-1212 and their application in lignocelulose bioconversion.</title>
        <authorList>
            <person name="Steindorff A.S."/>
            <person name="Mendes T.D."/>
            <person name="Vilela E.S.D."/>
            <person name="Rodrigues D.S."/>
            <person name="Formighieri E.F."/>
            <person name="Melo I.S."/>
            <person name="Favaro L.C.L."/>
        </authorList>
    </citation>
    <scope>NUCLEOTIDE SEQUENCE [LARGE SCALE GENOMIC DNA]</scope>
    <source>
        <strain evidence="5 6">CCMA-1212</strain>
    </source>
</reference>
<feature type="compositionally biased region" description="Basic residues" evidence="3">
    <location>
        <begin position="158"/>
        <end position="170"/>
    </location>
</feature>
<dbReference type="PROSITE" id="PS50048">
    <property type="entry name" value="ZN2_CY6_FUNGAL_2"/>
    <property type="match status" value="1"/>
</dbReference>
<dbReference type="InterPro" id="IPR021858">
    <property type="entry name" value="Fun_TF"/>
</dbReference>
<feature type="compositionally biased region" description="Low complexity" evidence="3">
    <location>
        <begin position="648"/>
        <end position="674"/>
    </location>
</feature>
<evidence type="ECO:0000313" key="6">
    <source>
        <dbReference type="Proteomes" id="UP001642720"/>
    </source>
</evidence>